<dbReference type="EMBL" id="JZXN01000017">
    <property type="protein sequence ID" value="KKB26717.1"/>
    <property type="molecule type" value="Genomic_DNA"/>
</dbReference>
<feature type="transmembrane region" description="Helical" evidence="6">
    <location>
        <begin position="246"/>
        <end position="270"/>
    </location>
</feature>
<sequence>MFLENSKKIKGYITSSTRQRKIKKLYRKKINNSILKNKLIGIKKERPWIETIIDKFIGLILNIFIWKRHKSYVLTLRHSDKDKKQLIQEIKDKFFKKEYRMLPVALAFYFLVSFVPIIVVLLALLSLIPNYNNLFVEVILIRIIPGIKSAFNGSEIAEIIAPKSTLSVVAIVLSALISIWLSSSGFGKFIYLQNLIYEHDNPGNFALNRLKGCFITLGICLYLFVWIIIYLTFFNAFDKAIQTDAFFYPSFLIFLLIALFLGIILLYIFAPSFKNWELKHNYPGALISSVLITFFIMIFGLLTKLINYSRYGIIAVFMYIALFVTFISFFLYLGLIVNNAFFKNNKQWTLPKKYWFKQF</sequence>
<keyword evidence="3 6" id="KW-0812">Transmembrane</keyword>
<dbReference type="PATRIC" id="fig|1264554.4.peg.131"/>
<reference evidence="7 8" key="1">
    <citation type="submission" date="2015-03" db="EMBL/GenBank/DDBJ databases">
        <title>Genome sequence of Mycoplasma meleagridis strain ATCC 25294.</title>
        <authorList>
            <person name="Yacoub E."/>
            <person name="Blanchard A."/>
            <person name="Sirand-Pugnet P."/>
            <person name="Mardassi B.B.A."/>
        </authorList>
    </citation>
    <scope>NUCLEOTIDE SEQUENCE [LARGE SCALE GENOMIC DNA]</scope>
    <source>
        <strain evidence="7 8">ATCC 25294</strain>
    </source>
</reference>
<dbReference type="OrthoDB" id="397438at2"/>
<dbReference type="Proteomes" id="UP000033750">
    <property type="component" value="Unassembled WGS sequence"/>
</dbReference>
<keyword evidence="4 6" id="KW-1133">Transmembrane helix</keyword>
<organism evidence="7 8">
    <name type="scientific">Mycoplasmopsis meleagridis ATCC 25294</name>
    <dbReference type="NCBI Taxonomy" id="1264554"/>
    <lineage>
        <taxon>Bacteria</taxon>
        <taxon>Bacillati</taxon>
        <taxon>Mycoplasmatota</taxon>
        <taxon>Mycoplasmoidales</taxon>
        <taxon>Metamycoplasmataceae</taxon>
        <taxon>Mycoplasmopsis</taxon>
    </lineage>
</organism>
<evidence type="ECO:0000256" key="5">
    <source>
        <dbReference type="ARBA" id="ARBA00023136"/>
    </source>
</evidence>
<evidence type="ECO:0000256" key="3">
    <source>
        <dbReference type="ARBA" id="ARBA00022692"/>
    </source>
</evidence>
<dbReference type="STRING" id="29561.MM26B8_04750"/>
<dbReference type="RefSeq" id="WP_052717036.1">
    <property type="nucleotide sequence ID" value="NZ_JZXN01000017.1"/>
</dbReference>
<dbReference type="PANTHER" id="PTHR30213:SF0">
    <property type="entry name" value="UPF0761 MEMBRANE PROTEIN YIHY"/>
    <property type="match status" value="1"/>
</dbReference>
<keyword evidence="8" id="KW-1185">Reference proteome</keyword>
<feature type="transmembrane region" description="Helical" evidence="6">
    <location>
        <begin position="282"/>
        <end position="302"/>
    </location>
</feature>
<dbReference type="InterPro" id="IPR017039">
    <property type="entry name" value="Virul_fac_BrkB"/>
</dbReference>
<protein>
    <submittedName>
        <fullName evidence="7">Uncharacterized protein</fullName>
    </submittedName>
</protein>
<proteinExistence type="predicted"/>
<comment type="caution">
    <text evidence="7">The sequence shown here is derived from an EMBL/GenBank/DDBJ whole genome shotgun (WGS) entry which is preliminary data.</text>
</comment>
<evidence type="ECO:0000256" key="1">
    <source>
        <dbReference type="ARBA" id="ARBA00004651"/>
    </source>
</evidence>
<accession>A0A0F5H1H6</accession>
<feature type="transmembrane region" description="Helical" evidence="6">
    <location>
        <begin position="101"/>
        <end position="128"/>
    </location>
</feature>
<comment type="subcellular location">
    <subcellularLocation>
        <location evidence="1">Cell membrane</location>
        <topology evidence="1">Multi-pass membrane protein</topology>
    </subcellularLocation>
</comment>
<dbReference type="GO" id="GO:0005886">
    <property type="term" value="C:plasma membrane"/>
    <property type="evidence" value="ECO:0007669"/>
    <property type="project" value="UniProtKB-SubCell"/>
</dbReference>
<evidence type="ECO:0000256" key="2">
    <source>
        <dbReference type="ARBA" id="ARBA00022475"/>
    </source>
</evidence>
<evidence type="ECO:0000313" key="7">
    <source>
        <dbReference type="EMBL" id="KKB26717.1"/>
    </source>
</evidence>
<dbReference type="Pfam" id="PF03631">
    <property type="entry name" value="Virul_fac_BrkB"/>
    <property type="match status" value="1"/>
</dbReference>
<keyword evidence="2" id="KW-1003">Cell membrane</keyword>
<evidence type="ECO:0000256" key="6">
    <source>
        <dbReference type="SAM" id="Phobius"/>
    </source>
</evidence>
<feature type="transmembrane region" description="Helical" evidence="6">
    <location>
        <begin position="168"/>
        <end position="191"/>
    </location>
</feature>
<gene>
    <name evidence="7" type="ORF">MMELEA_00990</name>
</gene>
<evidence type="ECO:0000313" key="8">
    <source>
        <dbReference type="Proteomes" id="UP000033750"/>
    </source>
</evidence>
<name>A0A0F5H1H6_9BACT</name>
<keyword evidence="5 6" id="KW-0472">Membrane</keyword>
<feature type="transmembrane region" description="Helical" evidence="6">
    <location>
        <begin position="212"/>
        <end position="234"/>
    </location>
</feature>
<evidence type="ECO:0000256" key="4">
    <source>
        <dbReference type="ARBA" id="ARBA00022989"/>
    </source>
</evidence>
<dbReference type="AlphaFoldDB" id="A0A0F5H1H6"/>
<feature type="transmembrane region" description="Helical" evidence="6">
    <location>
        <begin position="314"/>
        <end position="337"/>
    </location>
</feature>
<dbReference type="PANTHER" id="PTHR30213">
    <property type="entry name" value="INNER MEMBRANE PROTEIN YHJD"/>
    <property type="match status" value="1"/>
</dbReference>